<comment type="caution">
    <text evidence="3">The sequence shown here is derived from an EMBL/GenBank/DDBJ whole genome shotgun (WGS) entry which is preliminary data.</text>
</comment>
<dbReference type="EMBL" id="JACHEN010000005">
    <property type="protein sequence ID" value="MBB6215076.1"/>
    <property type="molecule type" value="Genomic_DNA"/>
</dbReference>
<dbReference type="PANTHER" id="PTHR30121">
    <property type="entry name" value="UNCHARACTERIZED PROTEIN YJGR-RELATED"/>
    <property type="match status" value="1"/>
</dbReference>
<dbReference type="InterPro" id="IPR051162">
    <property type="entry name" value="T4SS_component"/>
</dbReference>
<protein>
    <recommendedName>
        <fullName evidence="2">Type IV secretion system coupling protein TraD DNA-binding domain-containing protein</fullName>
    </recommendedName>
</protein>
<dbReference type="PANTHER" id="PTHR30121:SF6">
    <property type="entry name" value="SLR6007 PROTEIN"/>
    <property type="match status" value="1"/>
</dbReference>
<gene>
    <name evidence="3" type="ORF">HNQ80_001165</name>
</gene>
<evidence type="ECO:0000313" key="4">
    <source>
        <dbReference type="Proteomes" id="UP000579281"/>
    </source>
</evidence>
<dbReference type="Gene3D" id="3.40.50.300">
    <property type="entry name" value="P-loop containing nucleotide triphosphate hydrolases"/>
    <property type="match status" value="2"/>
</dbReference>
<evidence type="ECO:0000259" key="2">
    <source>
        <dbReference type="Pfam" id="PF10412"/>
    </source>
</evidence>
<feature type="region of interest" description="Disordered" evidence="1">
    <location>
        <begin position="1351"/>
        <end position="1376"/>
    </location>
</feature>
<dbReference type="InterPro" id="IPR019476">
    <property type="entry name" value="T4SS_TraD_DNA-bd"/>
</dbReference>
<name>A0A841KNR6_9FIRM</name>
<reference evidence="3 4" key="1">
    <citation type="submission" date="2020-08" db="EMBL/GenBank/DDBJ databases">
        <title>Genomic Encyclopedia of Type Strains, Phase IV (KMG-IV): sequencing the most valuable type-strain genomes for metagenomic binning, comparative biology and taxonomic classification.</title>
        <authorList>
            <person name="Goeker M."/>
        </authorList>
    </citation>
    <scope>NUCLEOTIDE SEQUENCE [LARGE SCALE GENOMIC DNA]</scope>
    <source>
        <strain evidence="3 4">DSM 103526</strain>
    </source>
</reference>
<proteinExistence type="predicted"/>
<evidence type="ECO:0000313" key="3">
    <source>
        <dbReference type="EMBL" id="MBB6215076.1"/>
    </source>
</evidence>
<dbReference type="SUPFAM" id="SSF52540">
    <property type="entry name" value="P-loop containing nucleoside triphosphate hydrolases"/>
    <property type="match status" value="1"/>
</dbReference>
<keyword evidence="4" id="KW-1185">Reference proteome</keyword>
<feature type="compositionally biased region" description="Basic and acidic residues" evidence="1">
    <location>
        <begin position="1356"/>
        <end position="1376"/>
    </location>
</feature>
<organism evidence="3 4">
    <name type="scientific">Anaerosolibacter carboniphilus</name>
    <dbReference type="NCBI Taxonomy" id="1417629"/>
    <lineage>
        <taxon>Bacteria</taxon>
        <taxon>Bacillati</taxon>
        <taxon>Bacillota</taxon>
        <taxon>Clostridia</taxon>
        <taxon>Peptostreptococcales</taxon>
        <taxon>Thermotaleaceae</taxon>
        <taxon>Anaerosolibacter</taxon>
    </lineage>
</organism>
<dbReference type="RefSeq" id="WP_184309041.1">
    <property type="nucleotide sequence ID" value="NZ_JACHEN010000005.1"/>
</dbReference>
<evidence type="ECO:0000256" key="1">
    <source>
        <dbReference type="SAM" id="MobiDB-lite"/>
    </source>
</evidence>
<sequence>MLPEIYSLTADLILDKCRRLTNTFKGEDYFLIFSNAYNVLGVEYNKPCFNNGKFELITEEDFLCNVFKELIAKLDNNKKEVNKLDLCVYDLSGIKILPYLVSENEVSIKNSGNRGFAGKLRDNHEIRDNNTIILIFDLDPIGTLNTASNKEIINSVLQNDYLKRYFKRVATVDWFNKLVDSLISSKGHVINKLDRISLLARLVGEQDKNINEVIEKYKMPLFYIDNAAEIQASYDQFYQMSVNKLEGRGVNFYTEVVRAINRNELPTDVTEEEFINIFKNDELFTSQYYKHKSLSLERMKKIFAVNKSFEKIELIVSPNNGTFEEFAKDKNKLLGCLSRQGLESIKLSIVDYQENGDELYFHYFYDQKENNFITDKIVDGKFELSIEPNFHSSITISVNSDEKSIKRPFFTIKMLLIDGDTLLLPSGEEYSIRWDNNSIYPIINIDNFDHENDKTLEFIEIDDSGSKKNVLVGIKYDETIDEDFSNDTKTIQYNVKYKDSFVTKIVIKNRTEGKTLDFKSIYHFLLHNENEDKIDLLNNLIFEEKEFLKYKFKNNHYTIVVDREFDSEISKYIEVNKLLQYIIDNTQSYYFTINDDCTVSEKTYFPPNDDEINRLIELRTDVLKAYEKIFSDSSKKNVDKFHEYHNSIKKYLNYYVNLVEHKNYIIKLDTIEFKDYRLFSPFSVVNLAFEYNVLEMFFDIYEKNASRMSKSELKDIKKIFEDEIDNSEIFKFISSDGQWYISKKPPIFSWLLCAPENKDALNNAIIKEKYLDKIVCNKLMQLKEIYPNLFNQKDKVIHIGIINSGNANFVVEGISAFLQKLEKVGKDGENEIKPRFHVSLIYKDNIEKFNAFDNVFDDNYYIRNQELFIKKVSYSKVNEDEIVNNSSLFFHLLFVKDLFMSNVGIRNMYGEESGYYNTYFCNGLKCSPLRKAFYSTNVISYANYNNYSMNLGNSSLMSRVLQSVNKYFVQCLSDNIQANNHPLRLTKVNLSNIPTQYYDKSFLITFLDNEIDLDIFNEDILQNNEIPFLIDYSNYNSEFNNLGVKYLTITNQREPFELLFKVALEDFLSNIDKACLDAVFKDINLLNGFWLLHLLTSKNNAAQILGMLGTLAAFRLLKSQLANDENYWHLIISTEEIMGVAPQYYRGLNRFANETQNKYCDDLAIISFPKNLSDLDNEIVNIQIKLVEVKNSSNVDYVKIGFEQLKQTNKLLKDVFDQKYGTIYQIRAKEIINWLVYNRNKYLLFDRNYLGLSLNIEGTTNIEDNFTEDLKVLVQLINNEQSRVIVADGILLNINNNDSSIEELSNHALKNQYFAIKHSEFKNLLENKTIEYENMKELLNYSGIEKQLDAGSPITEETREETSKEREEVMSRKPEIKDEDSVDIDKLNDNSKTTPSGTNIECIEDIKDKKQAKADVKVLLGVLDSVGNKLVYYDPKRPGKNLANMNVMITGSSGKGKTQLLKSMIMQLRKQGVQFLIFDFKNDFSNDPTFFEMGNFNYVNLERYGIPYNPLIPPLKEDHGDRYYNIGMHINAIVSVFGKSLNSFGTQQESNVKQAIKDVFTTRGIESEGIIDYKEDLVFPILNEIKDILKESDVKAYNRIEPFFSLNLFTEKYRNKSLKDLLSDSYVFNLSQIQNDEIKNAIARLIVESSHQYLNTLSHSQRLKNVFVFDEAHRILDAKNSEAITDLVLECRAYGLAMWLSSQYPSHYPPEVHGSLETKILHGNDTDTDKVKAIKKISGFDGEDKKIQDLGLFESIFYNSHYGTKFIKTMAYPHLLVVSHLVYNGDTEYPTDQIKGVNQERLEEMVNYLVEMDVVKIENGYLKLVNQQVKEFIEQQWS</sequence>
<feature type="domain" description="Type IV secretion system coupling protein TraD DNA-binding" evidence="2">
    <location>
        <begin position="1442"/>
        <end position="1486"/>
    </location>
</feature>
<dbReference type="InterPro" id="IPR027417">
    <property type="entry name" value="P-loop_NTPase"/>
</dbReference>
<dbReference type="Proteomes" id="UP000579281">
    <property type="component" value="Unassembled WGS sequence"/>
</dbReference>
<accession>A0A841KNR6</accession>
<dbReference type="Pfam" id="PF10412">
    <property type="entry name" value="TrwB_AAD_bind"/>
    <property type="match status" value="1"/>
</dbReference>